<dbReference type="OrthoDB" id="6862397at2"/>
<proteinExistence type="predicted"/>
<evidence type="ECO:0000313" key="1">
    <source>
        <dbReference type="EMBL" id="OAN44032.1"/>
    </source>
</evidence>
<reference evidence="1 2" key="1">
    <citation type="submission" date="2016-04" db="EMBL/GenBank/DDBJ databases">
        <title>Draft genome sequence of freshwater magnetotactic bacteria Magnetospirillum marisnigri SP-1 and Magnetospirillum moscoviense BB-1.</title>
        <authorList>
            <person name="Koziaeva V."/>
            <person name="Dziuba M.V."/>
            <person name="Ivanov T.M."/>
            <person name="Kuznetsov B."/>
            <person name="Grouzdev D.S."/>
        </authorList>
    </citation>
    <scope>NUCLEOTIDE SEQUENCE [LARGE SCALE GENOMIC DNA]</scope>
    <source>
        <strain evidence="1 2">SP-1</strain>
    </source>
</reference>
<dbReference type="STRING" id="1285242.A6A04_09140"/>
<gene>
    <name evidence="1" type="ORF">A6A04_09140</name>
</gene>
<protein>
    <recommendedName>
        <fullName evidence="3">Molybdopterin-guanine dinucleotide biosynthesis protein MobB</fullName>
    </recommendedName>
</protein>
<dbReference type="RefSeq" id="WP_068495825.1">
    <property type="nucleotide sequence ID" value="NZ_LWQT01000120.1"/>
</dbReference>
<dbReference type="EMBL" id="LWQT01000120">
    <property type="protein sequence ID" value="OAN44032.1"/>
    <property type="molecule type" value="Genomic_DNA"/>
</dbReference>
<keyword evidence="2" id="KW-1185">Reference proteome</keyword>
<dbReference type="Proteomes" id="UP000078428">
    <property type="component" value="Unassembled WGS sequence"/>
</dbReference>
<dbReference type="AlphaFoldDB" id="A0A178M5K8"/>
<sequence>MTGMSDETRQLVHTRSITVRGYRLGNGNWEIESRLTDIKAEDIQGLYRLHIPAGEPIHDMLASVVVSDDMTVLSARASIDGAPFPMCADIAPAFAALAGLHLGTGFMREVRARFGGRKGCTHLAELMGVIAATAFQTIYPALRAERGEPPGRPALIDTCHAFAAEGEVVARQWPQWSSRDQGSST</sequence>
<evidence type="ECO:0008006" key="3">
    <source>
        <dbReference type="Google" id="ProtNLM"/>
    </source>
</evidence>
<organism evidence="1 2">
    <name type="scientific">Paramagnetospirillum marisnigri</name>
    <dbReference type="NCBI Taxonomy" id="1285242"/>
    <lineage>
        <taxon>Bacteria</taxon>
        <taxon>Pseudomonadati</taxon>
        <taxon>Pseudomonadota</taxon>
        <taxon>Alphaproteobacteria</taxon>
        <taxon>Rhodospirillales</taxon>
        <taxon>Magnetospirillaceae</taxon>
        <taxon>Paramagnetospirillum</taxon>
    </lineage>
</organism>
<evidence type="ECO:0000313" key="2">
    <source>
        <dbReference type="Proteomes" id="UP000078428"/>
    </source>
</evidence>
<comment type="caution">
    <text evidence="1">The sequence shown here is derived from an EMBL/GenBank/DDBJ whole genome shotgun (WGS) entry which is preliminary data.</text>
</comment>
<accession>A0A178M5K8</accession>
<name>A0A178M5K8_9PROT</name>
<dbReference type="InterPro" id="IPR021312">
    <property type="entry name" value="DUF2889"/>
</dbReference>
<dbReference type="Pfam" id="PF11136">
    <property type="entry name" value="DUF2889"/>
    <property type="match status" value="1"/>
</dbReference>